<feature type="transmembrane region" description="Helical" evidence="5">
    <location>
        <begin position="414"/>
        <end position="433"/>
    </location>
</feature>
<name>Q7RJN6_PLAYO</name>
<gene>
    <name evidence="7" type="ORF">PY03223</name>
</gene>
<organism evidence="7 8">
    <name type="scientific">Plasmodium yoelii yoelii</name>
    <dbReference type="NCBI Taxonomy" id="73239"/>
    <lineage>
        <taxon>Eukaryota</taxon>
        <taxon>Sar</taxon>
        <taxon>Alveolata</taxon>
        <taxon>Apicomplexa</taxon>
        <taxon>Aconoidasida</taxon>
        <taxon>Haemosporida</taxon>
        <taxon>Plasmodiidae</taxon>
        <taxon>Plasmodium</taxon>
        <taxon>Plasmodium (Vinckeia)</taxon>
    </lineage>
</organism>
<dbReference type="GO" id="GO:0016020">
    <property type="term" value="C:membrane"/>
    <property type="evidence" value="ECO:0007669"/>
    <property type="project" value="UniProtKB-SubCell"/>
</dbReference>
<feature type="transmembrane region" description="Helical" evidence="5">
    <location>
        <begin position="360"/>
        <end position="378"/>
    </location>
</feature>
<evidence type="ECO:0000259" key="6">
    <source>
        <dbReference type="Pfam" id="PF01694"/>
    </source>
</evidence>
<feature type="domain" description="Peptidase S54 rhomboid" evidence="6">
    <location>
        <begin position="319"/>
        <end position="435"/>
    </location>
</feature>
<dbReference type="InterPro" id="IPR022764">
    <property type="entry name" value="Peptidase_S54_rhomboid_dom"/>
</dbReference>
<keyword evidence="4 5" id="KW-0472">Membrane</keyword>
<dbReference type="PaxDb" id="73239-Q7RJN6"/>
<feature type="transmembrane region" description="Helical" evidence="5">
    <location>
        <begin position="390"/>
        <end position="408"/>
    </location>
</feature>
<dbReference type="STRING" id="73239.Q7RJN6"/>
<dbReference type="Pfam" id="PF01694">
    <property type="entry name" value="Rhomboid"/>
    <property type="match status" value="1"/>
</dbReference>
<dbReference type="Gene3D" id="1.20.1540.10">
    <property type="entry name" value="Rhomboid-like"/>
    <property type="match status" value="1"/>
</dbReference>
<comment type="subcellular location">
    <subcellularLocation>
        <location evidence="1">Membrane</location>
        <topology evidence="1">Multi-pass membrane protein</topology>
    </subcellularLocation>
</comment>
<dbReference type="InParanoid" id="Q7RJN6"/>
<sequence length="496" mass="58633">MQKDIGMKLVGKGNTLTKNVHVYVHKRKLNKSNIFSNTSKENRYKDDKNNLRDNIYFLNNKINNERNASTIYITANPSTSGFGKYVGNYSVRRFSKYSDKNIFNEQKRKCESLLFNFQNFEIKNYLLKLNKGRLQNSNIQKKIKNIIIKFEENYKNILYDKYSFFKKLCKEKSDFYKYRISKINRNNYKTNLNFPINFLNIFISNNNNNNNKALKELINVGKYRGKLFLNNIPTYYKYGIKNIPYFKAVLMQHYNKSPVTYSLIFLHFFVYFLWINAKPDNMSYSYFSPAPIKSHSFSLLTSEFMYKYFCCSLKSLREKQLYTLVTNIISHNTIQSFLLNTISLFYIGRSLEILINSKNFFFTYIVSGIISSYIQILYQKNSSYGYKNVYVLGASGSISSILATYTFIHPNHKIYLYGVLGLPLVSGNTFKLGMISNTYMHPTHFFPILFSLFCHYFSILFHIFSYFFPIFFSHFVGPFFVALLFKRAIQHYSKQE</sequence>
<reference evidence="7 8" key="1">
    <citation type="journal article" date="2002" name="Nature">
        <title>Genome sequence and comparative analysis of the model rodent malaria parasite Plasmodium yoelii yoelii.</title>
        <authorList>
            <person name="Carlton J.M."/>
            <person name="Angiuoli S.V."/>
            <person name="Suh B.B."/>
            <person name="Kooij T.W."/>
            <person name="Pertea M."/>
            <person name="Silva J.C."/>
            <person name="Ermolaeva M.D."/>
            <person name="Allen J.E."/>
            <person name="Selengut J.D."/>
            <person name="Koo H.L."/>
            <person name="Peterson J.D."/>
            <person name="Pop M."/>
            <person name="Kosack D.S."/>
            <person name="Shumway M.F."/>
            <person name="Bidwell S.L."/>
            <person name="Shallom S.J."/>
            <person name="van Aken S.E."/>
            <person name="Riedmuller S.B."/>
            <person name="Feldblyum T.V."/>
            <person name="Cho J.K."/>
            <person name="Quackenbush J."/>
            <person name="Sedegah M."/>
            <person name="Shoaibi A."/>
            <person name="Cummings L.M."/>
            <person name="Florens L."/>
            <person name="Yates J.R."/>
            <person name="Raine J.D."/>
            <person name="Sinden R.E."/>
            <person name="Harris M.A."/>
            <person name="Cunningham D.A."/>
            <person name="Preiser P.R."/>
            <person name="Bergman L.W."/>
            <person name="Vaidya A.B."/>
            <person name="van Lin L.H."/>
            <person name="Janse C.J."/>
            <person name="Waters A.P."/>
            <person name="Smith H.O."/>
            <person name="White O.R."/>
            <person name="Salzberg S.L."/>
            <person name="Venter J.C."/>
            <person name="Fraser C.M."/>
            <person name="Hoffman S.L."/>
            <person name="Gardner M.J."/>
            <person name="Carucci D.J."/>
        </authorList>
    </citation>
    <scope>NUCLEOTIDE SEQUENCE [LARGE SCALE GENOMIC DNA]</scope>
    <source>
        <strain evidence="7 8">17XNL</strain>
    </source>
</reference>
<keyword evidence="8" id="KW-1185">Reference proteome</keyword>
<feature type="transmembrane region" description="Helical" evidence="5">
    <location>
        <begin position="470"/>
        <end position="489"/>
    </location>
</feature>
<keyword evidence="3 5" id="KW-1133">Transmembrane helix</keyword>
<dbReference type="PANTHER" id="PTHR43731">
    <property type="entry name" value="RHOMBOID PROTEASE"/>
    <property type="match status" value="1"/>
</dbReference>
<evidence type="ECO:0000313" key="7">
    <source>
        <dbReference type="EMBL" id="EAA22780.1"/>
    </source>
</evidence>
<dbReference type="GO" id="GO:0004252">
    <property type="term" value="F:serine-type endopeptidase activity"/>
    <property type="evidence" value="ECO:0007669"/>
    <property type="project" value="InterPro"/>
</dbReference>
<keyword evidence="2 5" id="KW-0812">Transmembrane</keyword>
<dbReference type="AlphaFoldDB" id="Q7RJN6"/>
<feature type="transmembrane region" description="Helical" evidence="5">
    <location>
        <begin position="259"/>
        <end position="277"/>
    </location>
</feature>
<evidence type="ECO:0000256" key="4">
    <source>
        <dbReference type="ARBA" id="ARBA00023136"/>
    </source>
</evidence>
<evidence type="ECO:0000256" key="2">
    <source>
        <dbReference type="ARBA" id="ARBA00022692"/>
    </source>
</evidence>
<feature type="transmembrane region" description="Helical" evidence="5">
    <location>
        <begin position="328"/>
        <end position="348"/>
    </location>
</feature>
<evidence type="ECO:0000256" key="3">
    <source>
        <dbReference type="ARBA" id="ARBA00022989"/>
    </source>
</evidence>
<dbReference type="InterPro" id="IPR050925">
    <property type="entry name" value="Rhomboid_protease_S54"/>
</dbReference>
<dbReference type="InterPro" id="IPR035952">
    <property type="entry name" value="Rhomboid-like_sf"/>
</dbReference>
<evidence type="ECO:0000256" key="5">
    <source>
        <dbReference type="SAM" id="Phobius"/>
    </source>
</evidence>
<proteinExistence type="predicted"/>
<dbReference type="SUPFAM" id="SSF144091">
    <property type="entry name" value="Rhomboid-like"/>
    <property type="match status" value="1"/>
</dbReference>
<dbReference type="PANTHER" id="PTHR43731:SF26">
    <property type="entry name" value="RHOMBOID-LIKE PROTEIN 10, CHLOROPLASTIC"/>
    <property type="match status" value="1"/>
</dbReference>
<evidence type="ECO:0000313" key="8">
    <source>
        <dbReference type="Proteomes" id="UP000008553"/>
    </source>
</evidence>
<dbReference type="Proteomes" id="UP000008553">
    <property type="component" value="Unassembled WGS sequence"/>
</dbReference>
<evidence type="ECO:0000256" key="1">
    <source>
        <dbReference type="ARBA" id="ARBA00004141"/>
    </source>
</evidence>
<dbReference type="EMBL" id="AABL01000918">
    <property type="protein sequence ID" value="EAA22780.1"/>
    <property type="molecule type" value="Genomic_DNA"/>
</dbReference>
<accession>Q7RJN6</accession>
<protein>
    <recommendedName>
        <fullName evidence="6">Peptidase S54 rhomboid domain-containing protein</fullName>
    </recommendedName>
</protein>
<comment type="caution">
    <text evidence="7">The sequence shown here is derived from an EMBL/GenBank/DDBJ whole genome shotgun (WGS) entry which is preliminary data.</text>
</comment>